<dbReference type="AlphaFoldDB" id="A0A068ZBL3"/>
<proteinExistence type="predicted"/>
<reference evidence="1 2" key="1">
    <citation type="journal article" date="2014" name="Genome Announc.">
        <title>Whole-Genome Sequence of Serratia symbiotica Strain CWBI-2.3T, a Free-Living Symbiont of the Black Bean Aphid Aphis fabae.</title>
        <authorList>
            <person name="Foray V."/>
            <person name="Grigorescu A.S."/>
            <person name="Sabri A."/>
            <person name="Haubruge E."/>
            <person name="Lognay G."/>
            <person name="Francis F."/>
            <person name="Fauconnier M.L."/>
            <person name="Hance T."/>
            <person name="Thonart P."/>
        </authorList>
    </citation>
    <scope>NUCLEOTIDE SEQUENCE [LARGE SCALE GENOMIC DNA]</scope>
    <source>
        <strain evidence="1">CWBI-2.3</strain>
    </source>
</reference>
<dbReference type="Proteomes" id="UP000042738">
    <property type="component" value="Chromosome"/>
</dbReference>
<sequence length="214" mass="23941">MINKINENVTKNIEVAITPKKKTISNVFFHRKIKIVCNSSINLHPKGLGKGYEKYQAFSKETIGSVNAIMGYISNFRNSGEEAILIHGTKNGRVALYSHFVNNRKEFTVKDFISHIKKVHNVDISEKNKGPLHVMSCFGVSNGVYQAFSDELRREVIGYGDGNAISTSGNLKNHFNKETSIIKSVIGDVEKDQPEDLKLTKASIHKFIPHAPKN</sequence>
<gene>
    <name evidence="1" type="ORF">SYMBAF_05890</name>
</gene>
<dbReference type="EMBL" id="CP050855">
    <property type="protein sequence ID" value="QLH62558.1"/>
    <property type="molecule type" value="Genomic_DNA"/>
</dbReference>
<dbReference type="RefSeq" id="WP_152609150.1">
    <property type="nucleotide sequence ID" value="NZ_CAXKXZ010000010.1"/>
</dbReference>
<protein>
    <submittedName>
        <fullName evidence="1">Uncharacterized protein</fullName>
    </submittedName>
</protein>
<name>A0A068ZBL3_9GAMM</name>
<accession>A0A068ZBL3</accession>
<evidence type="ECO:0000313" key="2">
    <source>
        <dbReference type="Proteomes" id="UP000042738"/>
    </source>
</evidence>
<evidence type="ECO:0000313" key="1">
    <source>
        <dbReference type="EMBL" id="QLH62558.1"/>
    </source>
</evidence>
<organism evidence="1 2">
    <name type="scientific">Serratia symbiotica</name>
    <dbReference type="NCBI Taxonomy" id="138074"/>
    <lineage>
        <taxon>Bacteria</taxon>
        <taxon>Pseudomonadati</taxon>
        <taxon>Pseudomonadota</taxon>
        <taxon>Gammaproteobacteria</taxon>
        <taxon>Enterobacterales</taxon>
        <taxon>Yersiniaceae</taxon>
        <taxon>Serratia</taxon>
    </lineage>
</organism>
<dbReference type="GeneID" id="93736045"/>